<dbReference type="EMBL" id="FUEG01000021">
    <property type="protein sequence ID" value="SJL13783.1"/>
    <property type="molecule type" value="Genomic_DNA"/>
</dbReference>
<evidence type="ECO:0000313" key="3">
    <source>
        <dbReference type="Proteomes" id="UP000219338"/>
    </source>
</evidence>
<keyword evidence="1" id="KW-0233">DNA recombination</keyword>
<dbReference type="GO" id="GO:0003677">
    <property type="term" value="F:DNA binding"/>
    <property type="evidence" value="ECO:0007669"/>
    <property type="project" value="InterPro"/>
</dbReference>
<proteinExistence type="predicted"/>
<sequence>MAVASKTKVRDNDVANAKGICRVLDKSRPDYPEENKIEDDIEREQETWGDAYNHDDDGDMQMDPSTSTEDRDYLAIIRDASKGVKEGTDEAYQGVMRLFNEFLVEERFIQPGTNIFKQKVLDPKTDYYIIGFIMSKCDDCDMHGVDKGPNAIQNSYSYAQKLRVGATYGFRTAGGRERAWNRENTSGNPSISQLVSCYMLGLRKRKVTELKMCIHHLSDKVFHLIYDLNLKDFQDDLLKLYEFNRLEENWDNTKVSANNWCGANMRRLLQAVYLVAFTCLLRIDEALKIQLHDLCFYNDPLDGTACMSVTLPFRKNNPYRKIPPFILRALPDDMAHLCPVRALAEWVSASEILHGYLFRRMDKRDRPIVVKNTHMTAEAFLELFRNNLCDLEITPYAYGTHSFRRGGCQWLSIDLRWSLRQICKWGGWSTDFSHLTIVKYLISWNNNPMLRQDDFFKLDRQLLVQCRTCGRTCPCA</sequence>
<dbReference type="PANTHER" id="PTHR34605">
    <property type="entry name" value="PHAGE_INTEGRASE DOMAIN-CONTAINING PROTEIN"/>
    <property type="match status" value="1"/>
</dbReference>
<dbReference type="Proteomes" id="UP000219338">
    <property type="component" value="Unassembled WGS sequence"/>
</dbReference>
<reference evidence="3" key="1">
    <citation type="journal article" date="2017" name="Nat. Ecol. Evol.">
        <title>Genome expansion and lineage-specific genetic innovations in the forest pathogenic fungi Armillaria.</title>
        <authorList>
            <person name="Sipos G."/>
            <person name="Prasanna A.N."/>
            <person name="Walter M.C."/>
            <person name="O'Connor E."/>
            <person name="Balint B."/>
            <person name="Krizsan K."/>
            <person name="Kiss B."/>
            <person name="Hess J."/>
            <person name="Varga T."/>
            <person name="Slot J."/>
            <person name="Riley R."/>
            <person name="Boka B."/>
            <person name="Rigling D."/>
            <person name="Barry K."/>
            <person name="Lee J."/>
            <person name="Mihaltcheva S."/>
            <person name="LaButti K."/>
            <person name="Lipzen A."/>
            <person name="Waldron R."/>
            <person name="Moloney N.M."/>
            <person name="Sperisen C."/>
            <person name="Kredics L."/>
            <person name="Vagvoelgyi C."/>
            <person name="Patrignani A."/>
            <person name="Fitzpatrick D."/>
            <person name="Nagy I."/>
            <person name="Doyle S."/>
            <person name="Anderson J.B."/>
            <person name="Grigoriev I.V."/>
            <person name="Gueldener U."/>
            <person name="Muensterkoetter M."/>
            <person name="Nagy L.G."/>
        </authorList>
    </citation>
    <scope>NUCLEOTIDE SEQUENCE [LARGE SCALE GENOMIC DNA]</scope>
    <source>
        <strain evidence="3">C18/9</strain>
    </source>
</reference>
<dbReference type="InterPro" id="IPR011010">
    <property type="entry name" value="DNA_brk_join_enz"/>
</dbReference>
<evidence type="ECO:0000313" key="2">
    <source>
        <dbReference type="EMBL" id="SJL13783.1"/>
    </source>
</evidence>
<name>A0A284RYF3_ARMOS</name>
<dbReference type="InterPro" id="IPR052925">
    <property type="entry name" value="Phage_Integrase-like_Recomb"/>
</dbReference>
<dbReference type="PANTHER" id="PTHR34605:SF4">
    <property type="entry name" value="DNA ADENINE METHYLTRANSFERASE"/>
    <property type="match status" value="1"/>
</dbReference>
<dbReference type="InterPro" id="IPR013762">
    <property type="entry name" value="Integrase-like_cat_sf"/>
</dbReference>
<dbReference type="Gene3D" id="1.10.443.10">
    <property type="entry name" value="Intergrase catalytic core"/>
    <property type="match status" value="1"/>
</dbReference>
<protein>
    <recommendedName>
        <fullName evidence="4">Tyr recombinase domain-containing protein</fullName>
    </recommendedName>
</protein>
<dbReference type="OMA" id="GRERAWN"/>
<dbReference type="SUPFAM" id="SSF56349">
    <property type="entry name" value="DNA breaking-rejoining enzymes"/>
    <property type="match status" value="1"/>
</dbReference>
<organism evidence="2 3">
    <name type="scientific">Armillaria ostoyae</name>
    <name type="common">Armillaria root rot fungus</name>
    <dbReference type="NCBI Taxonomy" id="47428"/>
    <lineage>
        <taxon>Eukaryota</taxon>
        <taxon>Fungi</taxon>
        <taxon>Dikarya</taxon>
        <taxon>Basidiomycota</taxon>
        <taxon>Agaricomycotina</taxon>
        <taxon>Agaricomycetes</taxon>
        <taxon>Agaricomycetidae</taxon>
        <taxon>Agaricales</taxon>
        <taxon>Marasmiineae</taxon>
        <taxon>Physalacriaceae</taxon>
        <taxon>Armillaria</taxon>
    </lineage>
</organism>
<accession>A0A284RYF3</accession>
<dbReference type="AlphaFoldDB" id="A0A284RYF3"/>
<evidence type="ECO:0000256" key="1">
    <source>
        <dbReference type="ARBA" id="ARBA00023172"/>
    </source>
</evidence>
<evidence type="ECO:0008006" key="4">
    <source>
        <dbReference type="Google" id="ProtNLM"/>
    </source>
</evidence>
<keyword evidence="3" id="KW-1185">Reference proteome</keyword>
<dbReference type="OrthoDB" id="3163890at2759"/>
<dbReference type="GO" id="GO:0015074">
    <property type="term" value="P:DNA integration"/>
    <property type="evidence" value="ECO:0007669"/>
    <property type="project" value="InterPro"/>
</dbReference>
<dbReference type="GO" id="GO:0006310">
    <property type="term" value="P:DNA recombination"/>
    <property type="evidence" value="ECO:0007669"/>
    <property type="project" value="UniProtKB-KW"/>
</dbReference>
<gene>
    <name evidence="2" type="ORF">ARMOST_17231</name>
</gene>